<keyword evidence="3" id="KW-1185">Reference proteome</keyword>
<dbReference type="NCBIfam" id="TIGR03362">
    <property type="entry name" value="VI_chp_7"/>
    <property type="match status" value="1"/>
</dbReference>
<dbReference type="RefSeq" id="WP_188027516.1">
    <property type="nucleotide sequence ID" value="NZ_JACHGR010000010.1"/>
</dbReference>
<protein>
    <submittedName>
        <fullName evidence="2">Type VI secretion system protein VasJ</fullName>
    </submittedName>
</protein>
<dbReference type="Pfam" id="PF16989">
    <property type="entry name" value="T6SS_VasJ"/>
    <property type="match status" value="1"/>
</dbReference>
<dbReference type="Pfam" id="PF06812">
    <property type="entry name" value="ImpA_N"/>
    <property type="match status" value="1"/>
</dbReference>
<dbReference type="InterPro" id="IPR017739">
    <property type="entry name" value="T6SS-assoc_VCA0119"/>
</dbReference>
<dbReference type="Proteomes" id="UP000585721">
    <property type="component" value="Unassembled WGS sequence"/>
</dbReference>
<dbReference type="EMBL" id="JACHGR010000010">
    <property type="protein sequence ID" value="MBB6056795.1"/>
    <property type="molecule type" value="Genomic_DNA"/>
</dbReference>
<evidence type="ECO:0000259" key="1">
    <source>
        <dbReference type="Pfam" id="PF06812"/>
    </source>
</evidence>
<organism evidence="2 3">
    <name type="scientific">Tolumonas osonensis</name>
    <dbReference type="NCBI Taxonomy" id="675874"/>
    <lineage>
        <taxon>Bacteria</taxon>
        <taxon>Pseudomonadati</taxon>
        <taxon>Pseudomonadota</taxon>
        <taxon>Gammaproteobacteria</taxon>
        <taxon>Aeromonadales</taxon>
        <taxon>Aeromonadaceae</taxon>
        <taxon>Tolumonas</taxon>
    </lineage>
</organism>
<gene>
    <name evidence="2" type="ORF">HNR75_002742</name>
</gene>
<feature type="domain" description="ImpA N-terminal" evidence="1">
    <location>
        <begin position="20"/>
        <end position="125"/>
    </location>
</feature>
<dbReference type="PANTHER" id="PTHR37024:SF5">
    <property type="entry name" value="IMPA N-TERMINAL DOMAIN-CONTAINING PROTEIN"/>
    <property type="match status" value="1"/>
</dbReference>
<comment type="caution">
    <text evidence="2">The sequence shown here is derived from an EMBL/GenBank/DDBJ whole genome shotgun (WGS) entry which is preliminary data.</text>
</comment>
<dbReference type="PANTHER" id="PTHR37024">
    <property type="entry name" value="TYPE VI SECRETION SYSTEM DUF2094 AND IMPA-RELATED DOMAIN PROTEIN"/>
    <property type="match status" value="1"/>
</dbReference>
<dbReference type="AlphaFoldDB" id="A0A841GNB4"/>
<sequence>MKLTDFGVIDNIVAPVIGFENPEGEDIRYDAEFEEIENEISKLTSIHRDQKTDWKNVRYLGYNILVNHSKDLRVLCWFSFSVFKNDGCEQLSEIFILLQEFIKRYWDSCFPQKTRARLAILNWLFERIDYNEKEYAENLSIESLGSLIASFESCIEILGEKFGDDAPFLQPKLQQLRDIRHRRQQQYVADTATVINSAVVSSSVTISSIVPTTTTIAEEGEGVRIARYLQEQSRVLISWFLTKDIADPRAYLLTRSSAWLQIVSAPIADAQGVTKLKPVTTNKLQEYQQRLAAREYSSLIPELEISLSKAPFWLDGHHWCAQALEGLGHCEMATHLRNYLCSFLNKFPSLIDLHFDDGSPFASESTKGWLSNSSAELDADHISFTHHTSEDQPWLAALTSAQENARRDSSCLKQEMRALQILANAAESGRDKAMWQLSLAKFCQQYQRHDLAVLILDELYQSIAQYRLQYWEPLLVKEVLLLWHTSLEKTNAKQHQDKINEIKTNLYRMDISIAF</sequence>
<evidence type="ECO:0000313" key="3">
    <source>
        <dbReference type="Proteomes" id="UP000585721"/>
    </source>
</evidence>
<name>A0A841GNB4_9GAMM</name>
<dbReference type="InterPro" id="IPR010657">
    <property type="entry name" value="ImpA_N"/>
</dbReference>
<accession>A0A841GNB4</accession>
<proteinExistence type="predicted"/>
<reference evidence="2 3" key="1">
    <citation type="submission" date="2020-08" db="EMBL/GenBank/DDBJ databases">
        <title>Genomic Encyclopedia of Type Strains, Phase IV (KMG-IV): sequencing the most valuable type-strain genomes for metagenomic binning, comparative biology and taxonomic classification.</title>
        <authorList>
            <person name="Goeker M."/>
        </authorList>
    </citation>
    <scope>NUCLEOTIDE SEQUENCE [LARGE SCALE GENOMIC DNA]</scope>
    <source>
        <strain evidence="2 3">DSM 22975</strain>
    </source>
</reference>
<evidence type="ECO:0000313" key="2">
    <source>
        <dbReference type="EMBL" id="MBB6056795.1"/>
    </source>
</evidence>